<dbReference type="Proteomes" id="UP000749646">
    <property type="component" value="Unassembled WGS sequence"/>
</dbReference>
<dbReference type="InterPro" id="IPR001045">
    <property type="entry name" value="Spermi_synthase"/>
</dbReference>
<dbReference type="InterPro" id="IPR030668">
    <property type="entry name" value="Spermi_synthase_euk"/>
</dbReference>
<dbReference type="InterPro" id="IPR037163">
    <property type="entry name" value="Spermidine_synt_N_sf"/>
</dbReference>
<dbReference type="SUPFAM" id="SSF53335">
    <property type="entry name" value="S-adenosyl-L-methionine-dependent methyltransferases"/>
    <property type="match status" value="1"/>
</dbReference>
<dbReference type="Pfam" id="PF01564">
    <property type="entry name" value="Spermine_synth"/>
    <property type="match status" value="1"/>
</dbReference>
<dbReference type="InterPro" id="IPR029063">
    <property type="entry name" value="SAM-dependent_MTases_sf"/>
</dbReference>
<sequence length="292" mass="32585">MAEQLTHPLVKDGWFKETSTLWPGQAMTLEVKEILHVEKSDFQDVLVFKSTTYGNVLVLDGVIQATERDEFSYQEMLTHVPMNSHPNPKRVLVIGGGDGGVLREVVKHEGVEEVTLCEIDGAVIQAAKKFLPFMSAGFEHSKVKVHVGDGFPFLKDKVDSFDVIITDSSDPVGPAASLFQAEFFELMKNALRPGGIISTQCECIWLHLPIIKEVMGFSRQLFPRVEYGFTTIPTYPSGQIGLMVCSKDANASIKKPVRQWSKEEEAKLCRYYNSEIHTACFVLPQFAKAALE</sequence>
<comment type="similarity">
    <text evidence="1 4">Belongs to the spermidine/spermine synthase family.</text>
</comment>
<gene>
    <name evidence="6" type="primary">SPE3</name>
    <name evidence="6" type="ORF">BGZ65_003839</name>
</gene>
<protein>
    <submittedName>
        <fullName evidence="6">Putrescine aminopropyltransferase</fullName>
    </submittedName>
</protein>
<dbReference type="PANTHER" id="PTHR11558">
    <property type="entry name" value="SPERMIDINE/SPERMINE SYNTHASE"/>
    <property type="match status" value="1"/>
</dbReference>
<dbReference type="FunFam" id="2.30.140.10:FF:000001">
    <property type="entry name" value="SPE3p Spermidine synthase"/>
    <property type="match status" value="1"/>
</dbReference>
<evidence type="ECO:0000256" key="4">
    <source>
        <dbReference type="RuleBase" id="RU003836"/>
    </source>
</evidence>
<accession>A0A9P6M946</accession>
<evidence type="ECO:0000313" key="6">
    <source>
        <dbReference type="EMBL" id="KAF9981519.1"/>
    </source>
</evidence>
<evidence type="ECO:0000256" key="3">
    <source>
        <dbReference type="PROSITE-ProRule" id="PRU00354"/>
    </source>
</evidence>
<comment type="caution">
    <text evidence="6">The sequence shown here is derived from an EMBL/GenBank/DDBJ whole genome shotgun (WGS) entry which is preliminary data.</text>
</comment>
<name>A0A9P6M946_9FUNG</name>
<dbReference type="InterPro" id="IPR030373">
    <property type="entry name" value="PABS_CS"/>
</dbReference>
<evidence type="ECO:0000313" key="7">
    <source>
        <dbReference type="Proteomes" id="UP000749646"/>
    </source>
</evidence>
<dbReference type="PIRSF" id="PIRSF000502">
    <property type="entry name" value="Spermidine_synth"/>
    <property type="match status" value="1"/>
</dbReference>
<dbReference type="NCBIfam" id="NF002010">
    <property type="entry name" value="PRK00811.1"/>
    <property type="match status" value="1"/>
</dbReference>
<dbReference type="Gene3D" id="2.30.140.10">
    <property type="entry name" value="Spermidine synthase, tetramerisation domain"/>
    <property type="match status" value="1"/>
</dbReference>
<dbReference type="Pfam" id="PF17284">
    <property type="entry name" value="Spermine_synt_N"/>
    <property type="match status" value="1"/>
</dbReference>
<dbReference type="GO" id="GO:0005829">
    <property type="term" value="C:cytosol"/>
    <property type="evidence" value="ECO:0007669"/>
    <property type="project" value="TreeGrafter"/>
</dbReference>
<organism evidence="6 7">
    <name type="scientific">Modicella reniformis</name>
    <dbReference type="NCBI Taxonomy" id="1440133"/>
    <lineage>
        <taxon>Eukaryota</taxon>
        <taxon>Fungi</taxon>
        <taxon>Fungi incertae sedis</taxon>
        <taxon>Mucoromycota</taxon>
        <taxon>Mortierellomycotina</taxon>
        <taxon>Mortierellomycetes</taxon>
        <taxon>Mortierellales</taxon>
        <taxon>Mortierellaceae</taxon>
        <taxon>Modicella</taxon>
    </lineage>
</organism>
<dbReference type="HAMAP" id="MF_00198">
    <property type="entry name" value="Spermidine_synth"/>
    <property type="match status" value="1"/>
</dbReference>
<dbReference type="OrthoDB" id="38125at2759"/>
<dbReference type="Gene3D" id="3.40.50.150">
    <property type="entry name" value="Vaccinia Virus protein VP39"/>
    <property type="match status" value="1"/>
</dbReference>
<dbReference type="GO" id="GO:0004766">
    <property type="term" value="F:spermidine synthase activity"/>
    <property type="evidence" value="ECO:0007669"/>
    <property type="project" value="TreeGrafter"/>
</dbReference>
<keyword evidence="2 3" id="KW-0808">Transferase</keyword>
<dbReference type="InterPro" id="IPR030374">
    <property type="entry name" value="PABS"/>
</dbReference>
<dbReference type="EMBL" id="JAAAHW010003688">
    <property type="protein sequence ID" value="KAF9981519.1"/>
    <property type="molecule type" value="Genomic_DNA"/>
</dbReference>
<dbReference type="PROSITE" id="PS01330">
    <property type="entry name" value="PABS_1"/>
    <property type="match status" value="1"/>
</dbReference>
<feature type="domain" description="PABS" evidence="5">
    <location>
        <begin position="12"/>
        <end position="247"/>
    </location>
</feature>
<reference evidence="6" key="1">
    <citation type="journal article" date="2020" name="Fungal Divers.">
        <title>Resolving the Mortierellaceae phylogeny through synthesis of multi-gene phylogenetics and phylogenomics.</title>
        <authorList>
            <person name="Vandepol N."/>
            <person name="Liber J."/>
            <person name="Desiro A."/>
            <person name="Na H."/>
            <person name="Kennedy M."/>
            <person name="Barry K."/>
            <person name="Grigoriev I.V."/>
            <person name="Miller A.N."/>
            <person name="O'Donnell K."/>
            <person name="Stajich J.E."/>
            <person name="Bonito G."/>
        </authorList>
    </citation>
    <scope>NUCLEOTIDE SEQUENCE</scope>
    <source>
        <strain evidence="6">MES-2147</strain>
    </source>
</reference>
<dbReference type="NCBIfam" id="NF037959">
    <property type="entry name" value="MFS_SpdSyn"/>
    <property type="match status" value="1"/>
</dbReference>
<dbReference type="FunFam" id="3.40.50.150:FF:000013">
    <property type="entry name" value="Spermidine synthase"/>
    <property type="match status" value="1"/>
</dbReference>
<evidence type="ECO:0000256" key="1">
    <source>
        <dbReference type="ARBA" id="ARBA00007867"/>
    </source>
</evidence>
<dbReference type="CDD" id="cd02440">
    <property type="entry name" value="AdoMet_MTases"/>
    <property type="match status" value="1"/>
</dbReference>
<evidence type="ECO:0000256" key="2">
    <source>
        <dbReference type="ARBA" id="ARBA00022679"/>
    </source>
</evidence>
<keyword evidence="7" id="KW-1185">Reference proteome</keyword>
<keyword evidence="3" id="KW-0620">Polyamine biosynthesis</keyword>
<feature type="active site" description="Proton acceptor" evidence="3">
    <location>
        <position position="167"/>
    </location>
</feature>
<dbReference type="PROSITE" id="PS51006">
    <property type="entry name" value="PABS_2"/>
    <property type="match status" value="1"/>
</dbReference>
<dbReference type="InterPro" id="IPR035246">
    <property type="entry name" value="Spermidine_synt_N"/>
</dbReference>
<dbReference type="PANTHER" id="PTHR11558:SF11">
    <property type="entry name" value="SPERMIDINE SYNTHASE"/>
    <property type="match status" value="1"/>
</dbReference>
<dbReference type="GO" id="GO:0008295">
    <property type="term" value="P:spermidine biosynthetic process"/>
    <property type="evidence" value="ECO:0007669"/>
    <property type="project" value="TreeGrafter"/>
</dbReference>
<dbReference type="AlphaFoldDB" id="A0A9P6M946"/>
<dbReference type="NCBIfam" id="TIGR00417">
    <property type="entry name" value="speE"/>
    <property type="match status" value="1"/>
</dbReference>
<proteinExistence type="inferred from homology"/>
<evidence type="ECO:0000259" key="5">
    <source>
        <dbReference type="PROSITE" id="PS51006"/>
    </source>
</evidence>
<dbReference type="GO" id="GO:0015940">
    <property type="term" value="P:pantothenate biosynthetic process"/>
    <property type="evidence" value="ECO:0007669"/>
    <property type="project" value="UniProtKB-ARBA"/>
</dbReference>